<reference evidence="1" key="2">
    <citation type="submission" date="2021-10" db="EMBL/GenBank/DDBJ databases">
        <title>Phylogenomics reveals ancestral predisposition of the termite-cultivated fungus Termitomyces towards a domesticated lifestyle.</title>
        <authorList>
            <person name="Auxier B."/>
            <person name="Grum-Grzhimaylo A."/>
            <person name="Cardenas M.E."/>
            <person name="Lodge J.D."/>
            <person name="Laessoe T."/>
            <person name="Pedersen O."/>
            <person name="Smith M.E."/>
            <person name="Kuyper T.W."/>
            <person name="Franco-Molano E.A."/>
            <person name="Baroni T.J."/>
            <person name="Aanen D.K."/>
        </authorList>
    </citation>
    <scope>NUCLEOTIDE SEQUENCE</scope>
    <source>
        <strain evidence="1">D49</strain>
    </source>
</reference>
<organism evidence="1 2">
    <name type="scientific">Sphagnurus paluster</name>
    <dbReference type="NCBI Taxonomy" id="117069"/>
    <lineage>
        <taxon>Eukaryota</taxon>
        <taxon>Fungi</taxon>
        <taxon>Dikarya</taxon>
        <taxon>Basidiomycota</taxon>
        <taxon>Agaricomycotina</taxon>
        <taxon>Agaricomycetes</taxon>
        <taxon>Agaricomycetidae</taxon>
        <taxon>Agaricales</taxon>
        <taxon>Tricholomatineae</taxon>
        <taxon>Lyophyllaceae</taxon>
        <taxon>Sphagnurus</taxon>
    </lineage>
</organism>
<name>A0A9P7K781_9AGAR</name>
<dbReference type="AlphaFoldDB" id="A0A9P7K781"/>
<dbReference type="Gene3D" id="3.80.10.10">
    <property type="entry name" value="Ribonuclease Inhibitor"/>
    <property type="match status" value="1"/>
</dbReference>
<sequence length="579" mass="65657">MTSGVNLKLRSRFLDAAENASSGLSRFPDKSFAVFGMTLSNLINLIDVSCLSSYEDRQAAYTQISLAIDAAEVSIKELNNSILALKRRHNSLSLIARLPPELLGRIFVWNAEMQRGIAKMPWIKVSFVCSHWRSVSLRNPEMWTNITTLRSEDLTKLVLSRSAVIPLDVDFEIYDYKTLISVRAALQEIPRARNVELKAQNYIHLHEVVFNLDDSFPPPIKPPNLILERLKISSPYEEDVLLSAHIFSYQAPQLRTLELEGIRISPKNFLLLSGLTTLYLKLGHQNPDISAPHLSEVFFIIEASPNIENLALENMHGQSDDLDPQRIAHLPRLQHISLHYYDFLSIEHILLHLSYPLNVTHDIRFDPFRGGYVWEQSVRVPSLKRFGTLLSSRTMPVVKLEVRHGKSGPDGLVESFFSELEYCIESWPQPDDPRSKFPQICIRIGDRFVAQDGDDRIQDNMLPVLCSTMQIYASLQSLYVVDIPLPMESWLEFGAIETLGMIDVTENNPGLVGALNSCLRDIHDTSNRKFRSLHTLVTRNWNFSADLPFNSLGMGFDEFMACIKACRKSGVPLGNLQVL</sequence>
<keyword evidence="2" id="KW-1185">Reference proteome</keyword>
<accession>A0A9P7K781</accession>
<protein>
    <recommendedName>
        <fullName evidence="3">F-box domain-containing protein</fullName>
    </recommendedName>
</protein>
<comment type="caution">
    <text evidence="1">The sequence shown here is derived from an EMBL/GenBank/DDBJ whole genome shotgun (WGS) entry which is preliminary data.</text>
</comment>
<gene>
    <name evidence="1" type="ORF">H0H81_009605</name>
</gene>
<dbReference type="SUPFAM" id="SSF52047">
    <property type="entry name" value="RNI-like"/>
    <property type="match status" value="1"/>
</dbReference>
<evidence type="ECO:0000313" key="2">
    <source>
        <dbReference type="Proteomes" id="UP000717328"/>
    </source>
</evidence>
<evidence type="ECO:0000313" key="1">
    <source>
        <dbReference type="EMBL" id="KAG5638834.1"/>
    </source>
</evidence>
<dbReference type="Proteomes" id="UP000717328">
    <property type="component" value="Unassembled WGS sequence"/>
</dbReference>
<dbReference type="InterPro" id="IPR032675">
    <property type="entry name" value="LRR_dom_sf"/>
</dbReference>
<evidence type="ECO:0008006" key="3">
    <source>
        <dbReference type="Google" id="ProtNLM"/>
    </source>
</evidence>
<proteinExistence type="predicted"/>
<dbReference type="EMBL" id="JABCKI010005742">
    <property type="protein sequence ID" value="KAG5638834.1"/>
    <property type="molecule type" value="Genomic_DNA"/>
</dbReference>
<reference evidence="1" key="1">
    <citation type="submission" date="2021-02" db="EMBL/GenBank/DDBJ databases">
        <authorList>
            <person name="Nieuwenhuis M."/>
            <person name="Van De Peppel L.J.J."/>
        </authorList>
    </citation>
    <scope>NUCLEOTIDE SEQUENCE</scope>
    <source>
        <strain evidence="1">D49</strain>
    </source>
</reference>
<dbReference type="OrthoDB" id="3156934at2759"/>